<proteinExistence type="predicted"/>
<keyword evidence="1" id="KW-0150">Chloroplast</keyword>
<sequence length="27" mass="3268">MFFKWISKFIRRLSKCGIKSITSKAYK</sequence>
<name>A0A0M5N369_MARPA</name>
<keyword evidence="1" id="KW-0934">Plastid</keyword>
<protein>
    <submittedName>
        <fullName evidence="1">Uncharacterized protein</fullName>
    </submittedName>
</protein>
<evidence type="ECO:0000313" key="1">
    <source>
        <dbReference type="EMBL" id="BAS44748.1"/>
    </source>
</evidence>
<dbReference type="EMBL" id="LC035012">
    <property type="protein sequence ID" value="BAS44748.1"/>
    <property type="molecule type" value="Genomic_DNA"/>
</dbReference>
<dbReference type="AlphaFoldDB" id="A0A0M5N369"/>
<reference evidence="1" key="1">
    <citation type="submission" date="2015-03" db="EMBL/GenBank/DDBJ databases">
        <title>Complete chloroplast genome DNA of liverwort Marchantia paleacea var. diptera.</title>
        <authorList>
            <person name="Ishii K."/>
            <person name="Nakagawa T."/>
            <person name="Kozaki T."/>
        </authorList>
    </citation>
    <scope>NUCLEOTIDE SEQUENCE</scope>
</reference>
<organism evidence="1">
    <name type="scientific">Marchantia paleacea subsp. diptera</name>
    <dbReference type="NCBI Taxonomy" id="93925"/>
    <lineage>
        <taxon>Eukaryota</taxon>
        <taxon>Viridiplantae</taxon>
        <taxon>Streptophyta</taxon>
        <taxon>Embryophyta</taxon>
        <taxon>Marchantiophyta</taxon>
        <taxon>Marchantiopsida</taxon>
        <taxon>Marchantiidae</taxon>
        <taxon>Marchantiales</taxon>
        <taxon>Marchantiaceae</taxon>
        <taxon>Marchantia</taxon>
    </lineage>
</organism>
<geneLocation type="chloroplast" evidence="1"/>
<accession>A0A0M5N369</accession>